<feature type="compositionally biased region" description="Basic residues" evidence="6">
    <location>
        <begin position="42"/>
        <end position="56"/>
    </location>
</feature>
<dbReference type="InterPro" id="IPR009042">
    <property type="entry name" value="RNA_pol_sigma70_r1_2"/>
</dbReference>
<evidence type="ECO:0000256" key="1">
    <source>
        <dbReference type="ARBA" id="ARBA00023015"/>
    </source>
</evidence>
<dbReference type="Pfam" id="PF04542">
    <property type="entry name" value="Sigma70_r2"/>
    <property type="match status" value="1"/>
</dbReference>
<dbReference type="OrthoDB" id="9809557at2"/>
<dbReference type="EMBL" id="LT629772">
    <property type="protein sequence ID" value="SDR84778.1"/>
    <property type="molecule type" value="Genomic_DNA"/>
</dbReference>
<feature type="compositionally biased region" description="Basic and acidic residues" evidence="6">
    <location>
        <begin position="120"/>
        <end position="139"/>
    </location>
</feature>
<dbReference type="STRING" id="630515.SAMN04489812_0096"/>
<dbReference type="InterPro" id="IPR000943">
    <property type="entry name" value="RNA_pol_sigma70"/>
</dbReference>
<dbReference type="InterPro" id="IPR014284">
    <property type="entry name" value="RNA_pol_sigma-70_dom"/>
</dbReference>
<comment type="subcellular location">
    <subcellularLocation>
        <location evidence="5">Cytoplasm</location>
    </subcellularLocation>
</comment>
<keyword evidence="4 5" id="KW-0804">Transcription</keyword>
<dbReference type="HAMAP" id="MF_00963">
    <property type="entry name" value="Sigma70_RpoD_SigA"/>
    <property type="match status" value="1"/>
</dbReference>
<dbReference type="AlphaFoldDB" id="A0A1H1MDE7"/>
<evidence type="ECO:0000256" key="5">
    <source>
        <dbReference type="HAMAP-Rule" id="MF_00963"/>
    </source>
</evidence>
<dbReference type="PANTHER" id="PTHR30603:SF59">
    <property type="entry name" value="RNA POLYMERASE PRINCIPAL SIGMA FACTOR HRDA"/>
    <property type="match status" value="1"/>
</dbReference>
<dbReference type="FunFam" id="1.10.601.10:FF:000003">
    <property type="entry name" value="RNA polymerase sigma factor SigA"/>
    <property type="match status" value="1"/>
</dbReference>
<organism evidence="9 10">
    <name type="scientific">Microlunatus soli</name>
    <dbReference type="NCBI Taxonomy" id="630515"/>
    <lineage>
        <taxon>Bacteria</taxon>
        <taxon>Bacillati</taxon>
        <taxon>Actinomycetota</taxon>
        <taxon>Actinomycetes</taxon>
        <taxon>Propionibacteriales</taxon>
        <taxon>Propionibacteriaceae</taxon>
        <taxon>Microlunatus</taxon>
    </lineage>
</organism>
<keyword evidence="1 5" id="KW-0805">Transcription regulation</keyword>
<dbReference type="InterPro" id="IPR007627">
    <property type="entry name" value="RNA_pol_sigma70_r2"/>
</dbReference>
<proteinExistence type="inferred from homology"/>
<dbReference type="InterPro" id="IPR036388">
    <property type="entry name" value="WH-like_DNA-bd_sf"/>
</dbReference>
<dbReference type="FunFam" id="1.10.10.10:FF:000004">
    <property type="entry name" value="RNA polymerase sigma factor SigA"/>
    <property type="match status" value="1"/>
</dbReference>
<feature type="DNA-binding region" description="H-T-H motif" evidence="5">
    <location>
        <begin position="427"/>
        <end position="446"/>
    </location>
</feature>
<comment type="function">
    <text evidence="5">Sigma factors are initiation factors that promote the attachment of RNA polymerase to specific initiation sites and are then released. This sigma factor is the primary sigma factor during exponential growth.</text>
</comment>
<dbReference type="InterPro" id="IPR007624">
    <property type="entry name" value="RNA_pol_sigma70_r3"/>
</dbReference>
<dbReference type="NCBIfam" id="NF004561">
    <property type="entry name" value="PRK05901.1-3"/>
    <property type="match status" value="1"/>
</dbReference>
<evidence type="ECO:0000313" key="10">
    <source>
        <dbReference type="Proteomes" id="UP000199103"/>
    </source>
</evidence>
<dbReference type="InterPro" id="IPR013325">
    <property type="entry name" value="RNA_pol_sigma_r2"/>
</dbReference>
<dbReference type="InterPro" id="IPR012760">
    <property type="entry name" value="RNA_pol_sigma_RpoD_C"/>
</dbReference>
<dbReference type="PROSITE" id="PS00716">
    <property type="entry name" value="SIGMA70_2"/>
    <property type="match status" value="1"/>
</dbReference>
<dbReference type="Proteomes" id="UP000199103">
    <property type="component" value="Chromosome I"/>
</dbReference>
<feature type="region of interest" description="Disordered" evidence="6">
    <location>
        <begin position="120"/>
        <end position="155"/>
    </location>
</feature>
<dbReference type="GO" id="GO:0016987">
    <property type="term" value="F:sigma factor activity"/>
    <property type="evidence" value="ECO:0007669"/>
    <property type="project" value="UniProtKB-UniRule"/>
</dbReference>
<evidence type="ECO:0000256" key="2">
    <source>
        <dbReference type="ARBA" id="ARBA00023082"/>
    </source>
</evidence>
<name>A0A1H1MDE7_9ACTN</name>
<dbReference type="PRINTS" id="PR00046">
    <property type="entry name" value="SIGMA70FCT"/>
</dbReference>
<evidence type="ECO:0000259" key="8">
    <source>
        <dbReference type="PROSITE" id="PS00716"/>
    </source>
</evidence>
<keyword evidence="2 5" id="KW-0731">Sigma factor</keyword>
<feature type="domain" description="RNA polymerase sigma-70" evidence="8">
    <location>
        <begin position="426"/>
        <end position="452"/>
    </location>
</feature>
<dbReference type="GO" id="GO:0003677">
    <property type="term" value="F:DNA binding"/>
    <property type="evidence" value="ECO:0007669"/>
    <property type="project" value="UniProtKB-UniRule"/>
</dbReference>
<evidence type="ECO:0000259" key="7">
    <source>
        <dbReference type="PROSITE" id="PS00715"/>
    </source>
</evidence>
<dbReference type="GO" id="GO:0006352">
    <property type="term" value="P:DNA-templated transcription initiation"/>
    <property type="evidence" value="ECO:0007669"/>
    <property type="project" value="UniProtKB-UniRule"/>
</dbReference>
<keyword evidence="5" id="KW-0963">Cytoplasm</keyword>
<evidence type="ECO:0000313" key="9">
    <source>
        <dbReference type="EMBL" id="SDR84778.1"/>
    </source>
</evidence>
<sequence length="466" mass="51542">MHSVPVSERFFVTPTSNARPADGRVSAATSSASKIDAPVKKAPAKKTSKSSTRKAPLKAVADPTVEEAEETTGPAKKAAAKKTAAKKGGRKTKAETDVSVEVDGSDVVLTVGGKKRSLDDVDESKFDQKEEGKLEKELTEDQGFSLSDADDADEPEQQVLAAGATADPVKDYLKQIGKVALLNAEQEVELAKRIEAGLFADEQIGSDDVKLRESKRTDYEWIAEDGRRAKNHLLEANLRLVVSLAKRFTGRGMMFLDLIQEGNMGLIRAVEKFDYTKGYKFSTYATWWIRQAITRAMADQARTIRIPVHMVEVINKLARVQRQMLQDLGREPTPEELAKELDMTPEKVVEVQKYGREPISLHTPLGEDGDSEFGDLIEDSEAVVPADAVGFTLLQEQLHDVLDTLSEREAGVVSMRFGLTDGQPKTLDEIGKVYGVTRERIRQIESKTMSKLRHPSRSQVLRDYLD</sequence>
<dbReference type="FunFam" id="1.10.10.10:FF:000002">
    <property type="entry name" value="RNA polymerase sigma factor SigA"/>
    <property type="match status" value="1"/>
</dbReference>
<dbReference type="Pfam" id="PF00140">
    <property type="entry name" value="Sigma70_r1_2"/>
    <property type="match status" value="1"/>
</dbReference>
<dbReference type="NCBIfam" id="TIGR02937">
    <property type="entry name" value="sigma70-ECF"/>
    <property type="match status" value="1"/>
</dbReference>
<protein>
    <recommendedName>
        <fullName evidence="5">RNA polymerase sigma factor SigA</fullName>
    </recommendedName>
</protein>
<accession>A0A1H1MDE7</accession>
<keyword evidence="10" id="KW-1185">Reference proteome</keyword>
<dbReference type="PANTHER" id="PTHR30603">
    <property type="entry name" value="RNA POLYMERASE SIGMA FACTOR RPO"/>
    <property type="match status" value="1"/>
</dbReference>
<feature type="compositionally biased region" description="Basic residues" evidence="6">
    <location>
        <begin position="78"/>
        <end position="91"/>
    </location>
</feature>
<feature type="domain" description="RNA polymerase sigma-70" evidence="7">
    <location>
        <begin position="257"/>
        <end position="270"/>
    </location>
</feature>
<dbReference type="NCBIfam" id="TIGR02393">
    <property type="entry name" value="RpoD_Cterm"/>
    <property type="match status" value="1"/>
</dbReference>
<evidence type="ECO:0000256" key="6">
    <source>
        <dbReference type="SAM" id="MobiDB-lite"/>
    </source>
</evidence>
<dbReference type="InterPro" id="IPR007630">
    <property type="entry name" value="RNA_pol_sigma70_r4"/>
</dbReference>
<feature type="short sequence motif" description="Interaction with polymerase core subunit RpoC" evidence="5">
    <location>
        <begin position="257"/>
        <end position="260"/>
    </location>
</feature>
<comment type="subunit">
    <text evidence="5">Interacts transiently with the RNA polymerase catalytic core.</text>
</comment>
<keyword evidence="3 5" id="KW-0238">DNA-binding</keyword>
<reference evidence="9 10" key="1">
    <citation type="submission" date="2016-10" db="EMBL/GenBank/DDBJ databases">
        <authorList>
            <person name="de Groot N.N."/>
        </authorList>
    </citation>
    <scope>NUCLEOTIDE SEQUENCE [LARGE SCALE GENOMIC DNA]</scope>
    <source>
        <strain evidence="9 10">DSM 21800</strain>
    </source>
</reference>
<feature type="region of interest" description="Sigma-70 factor domain-2" evidence="5">
    <location>
        <begin position="233"/>
        <end position="303"/>
    </location>
</feature>
<gene>
    <name evidence="5" type="primary">sigA</name>
    <name evidence="9" type="ORF">SAMN04489812_0096</name>
</gene>
<dbReference type="SUPFAM" id="SSF88946">
    <property type="entry name" value="Sigma2 domain of RNA polymerase sigma factors"/>
    <property type="match status" value="1"/>
</dbReference>
<evidence type="ECO:0000256" key="3">
    <source>
        <dbReference type="ARBA" id="ARBA00023125"/>
    </source>
</evidence>
<feature type="region of interest" description="Sigma-70 factor domain-4" evidence="5">
    <location>
        <begin position="401"/>
        <end position="454"/>
    </location>
</feature>
<dbReference type="InterPro" id="IPR013324">
    <property type="entry name" value="RNA_pol_sigma_r3/r4-like"/>
</dbReference>
<dbReference type="InterPro" id="IPR050239">
    <property type="entry name" value="Sigma-70_RNA_pol_init_factors"/>
</dbReference>
<dbReference type="CDD" id="cd06171">
    <property type="entry name" value="Sigma70_r4"/>
    <property type="match status" value="1"/>
</dbReference>
<dbReference type="PROSITE" id="PS00715">
    <property type="entry name" value="SIGMA70_1"/>
    <property type="match status" value="1"/>
</dbReference>
<dbReference type="FunFam" id="1.10.601.10:FF:000001">
    <property type="entry name" value="RNA polymerase sigma factor SigA"/>
    <property type="match status" value="1"/>
</dbReference>
<evidence type="ECO:0000256" key="4">
    <source>
        <dbReference type="ARBA" id="ARBA00023163"/>
    </source>
</evidence>
<comment type="similarity">
    <text evidence="5">Belongs to the sigma-70 factor family. RpoD/SigA subfamily.</text>
</comment>
<dbReference type="InterPro" id="IPR028630">
    <property type="entry name" value="Sigma70_RpoD"/>
</dbReference>
<dbReference type="Pfam" id="PF04539">
    <property type="entry name" value="Sigma70_r3"/>
    <property type="match status" value="1"/>
</dbReference>
<feature type="region of interest" description="Sigma-70 factor domain-3" evidence="5">
    <location>
        <begin position="312"/>
        <end position="388"/>
    </location>
</feature>
<feature type="region of interest" description="Disordered" evidence="6">
    <location>
        <begin position="1"/>
        <end position="96"/>
    </location>
</feature>
<dbReference type="SUPFAM" id="SSF88659">
    <property type="entry name" value="Sigma3 and sigma4 domains of RNA polymerase sigma factors"/>
    <property type="match status" value="2"/>
</dbReference>
<dbReference type="GO" id="GO:0005737">
    <property type="term" value="C:cytoplasm"/>
    <property type="evidence" value="ECO:0007669"/>
    <property type="project" value="UniProtKB-SubCell"/>
</dbReference>
<dbReference type="Pfam" id="PF04545">
    <property type="entry name" value="Sigma70_r4"/>
    <property type="match status" value="1"/>
</dbReference>
<dbReference type="Gene3D" id="1.10.601.10">
    <property type="entry name" value="RNA Polymerase Primary Sigma Factor"/>
    <property type="match status" value="2"/>
</dbReference>
<dbReference type="Gene3D" id="1.10.10.10">
    <property type="entry name" value="Winged helix-like DNA-binding domain superfamily/Winged helix DNA-binding domain"/>
    <property type="match status" value="2"/>
</dbReference>